<evidence type="ECO:0000256" key="3">
    <source>
        <dbReference type="ARBA" id="ARBA00008747"/>
    </source>
</evidence>
<dbReference type="RefSeq" id="WP_244378708.1">
    <property type="nucleotide sequence ID" value="NZ_CP083239.1"/>
</dbReference>
<keyword evidence="6" id="KW-0479">Metal-binding</keyword>
<dbReference type="Pfam" id="PF00384">
    <property type="entry name" value="Molybdopterin"/>
    <property type="match status" value="1"/>
</dbReference>
<dbReference type="KEGG" id="apol:K9D25_01875"/>
<keyword evidence="4" id="KW-0004">4Fe-4S</keyword>
<dbReference type="InterPro" id="IPR006963">
    <property type="entry name" value="Mopterin_OxRdtase_4Fe-4S_dom"/>
</dbReference>
<proteinExistence type="inferred from homology"/>
<dbReference type="InterPro" id="IPR041854">
    <property type="entry name" value="BFD-like_2Fe2S-bd_dom_sf"/>
</dbReference>
<keyword evidence="8" id="KW-0408">Iron</keyword>
<dbReference type="Pfam" id="PF04879">
    <property type="entry name" value="Molybdop_Fe4S4"/>
    <property type="match status" value="1"/>
</dbReference>
<evidence type="ECO:0000256" key="6">
    <source>
        <dbReference type="ARBA" id="ARBA00022723"/>
    </source>
</evidence>
<dbReference type="PANTHER" id="PTHR43105:SF9">
    <property type="entry name" value="NADPH-FE(3+) OXIDOREDUCTASE SUBUNIT ALPHA"/>
    <property type="match status" value="1"/>
</dbReference>
<dbReference type="PANTHER" id="PTHR43105">
    <property type="entry name" value="RESPIRATORY NITRATE REDUCTASE"/>
    <property type="match status" value="1"/>
</dbReference>
<keyword evidence="9" id="KW-0411">Iron-sulfur</keyword>
<comment type="similarity">
    <text evidence="3">Belongs to the prokaryotic molybdopterin-containing oxidoreductase family. NasA/NapA/NarB subfamily.</text>
</comment>
<dbReference type="GO" id="GO:0016020">
    <property type="term" value="C:membrane"/>
    <property type="evidence" value="ECO:0007669"/>
    <property type="project" value="TreeGrafter"/>
</dbReference>
<dbReference type="InterPro" id="IPR007419">
    <property type="entry name" value="BFD-like_2Fe2S-bd_dom"/>
</dbReference>
<dbReference type="InterPro" id="IPR009010">
    <property type="entry name" value="Asp_de-COase-like_dom_sf"/>
</dbReference>
<organism evidence="12 13">
    <name type="scientific">Ancylobacter polymorphus</name>
    <dbReference type="NCBI Taxonomy" id="223390"/>
    <lineage>
        <taxon>Bacteria</taxon>
        <taxon>Pseudomonadati</taxon>
        <taxon>Pseudomonadota</taxon>
        <taxon>Alphaproteobacteria</taxon>
        <taxon>Hyphomicrobiales</taxon>
        <taxon>Xanthobacteraceae</taxon>
        <taxon>Ancylobacter</taxon>
    </lineage>
</organism>
<dbReference type="Gene3D" id="3.40.228.10">
    <property type="entry name" value="Dimethylsulfoxide Reductase, domain 2"/>
    <property type="match status" value="1"/>
</dbReference>
<dbReference type="InterPro" id="IPR006655">
    <property type="entry name" value="Mopterin_OxRdtase_prok_CS"/>
</dbReference>
<dbReference type="InterPro" id="IPR041957">
    <property type="entry name" value="CT_Nitrate-R-NapA-like"/>
</dbReference>
<dbReference type="GO" id="GO:1990204">
    <property type="term" value="C:oxidoreductase complex"/>
    <property type="evidence" value="ECO:0007669"/>
    <property type="project" value="UniProtKB-ARBA"/>
</dbReference>
<dbReference type="GO" id="GO:0046872">
    <property type="term" value="F:metal ion binding"/>
    <property type="evidence" value="ECO:0007669"/>
    <property type="project" value="UniProtKB-KW"/>
</dbReference>
<dbReference type="GO" id="GO:0016491">
    <property type="term" value="F:oxidoreductase activity"/>
    <property type="evidence" value="ECO:0007669"/>
    <property type="project" value="UniProtKB-KW"/>
</dbReference>
<dbReference type="SUPFAM" id="SSF50692">
    <property type="entry name" value="ADC-like"/>
    <property type="match status" value="1"/>
</dbReference>
<dbReference type="Pfam" id="PF04324">
    <property type="entry name" value="Fer2_BFD"/>
    <property type="match status" value="1"/>
</dbReference>
<gene>
    <name evidence="12" type="ORF">K9D25_01875</name>
</gene>
<dbReference type="GO" id="GO:0042128">
    <property type="term" value="P:nitrate assimilation"/>
    <property type="evidence" value="ECO:0007669"/>
    <property type="project" value="UniProtKB-KW"/>
</dbReference>
<keyword evidence="10" id="KW-0534">Nitrate assimilation</keyword>
<dbReference type="InterPro" id="IPR006657">
    <property type="entry name" value="MoPterin_dinucl-bd_dom"/>
</dbReference>
<evidence type="ECO:0000313" key="12">
    <source>
        <dbReference type="EMBL" id="UOK71499.1"/>
    </source>
</evidence>
<sequence length="895" mass="94722">MTAFTHPAPVRTTCPYCGTGCGVLGGASPVTKGDPAHPANHGRVCTKGAALGETLALDRRLLHPLVKGARASWDEALDLVATRFRTAIETHGPESVALYGSGQLLTEDYYVANKLMKGFIGAANIDTNSRLCMASSVAGHVRAFGEDIVPGCYEDLDEADLVVLVGSNAAWCHPILFRRLNDARTRRGTRLVAIDPRRSATAADCDLFLPLRPGTDVLLFNGLLAHLARTGALDTAYIERSTAGYAAALAAARDDAPDIGTVARGCGLDPAQVEDFYAAFAATRRVVTVYSQGVNQSSQGTDKVNAIINCHLATGRIGGPGMGPFSFTGQPNAMGGREVGGLANQLAAHAGFGDADDLARVRDFWRAPRLAERPGLKAVDLFTALGEGRIRALWVMGTNPAASLPDGGRVRAALAACDFLVVSDCVAGTDTARHADVLLPAAAWGEKAGTVTNSERRISRQRAFMPLPGEARPDWWMLTEVARRLGHGEAFPYKAPADIFREHAALSGFRTGRRLFDISGLAALSDAAYEALDPVQWPVPAGQKDGTARLFTQGRFPTPDGRARLVPVRQAAAVNAPSLAAPLVLNTGRLRDQWHTMTRTGDVPRLRMQAPEAFVAVHPADAAAAGLRAGALAEVTSAWGRAVARVSISDDVATGQIFMPMHWTDEAMPGGSPGRVVNPACDPISGQPELKHTPVRLAPVALRWEGLLLSRRRLRPEAIEHWSRTPIAGGHAYRLAGAGSAQDSLDRVLALLGDSTGRAELRDARRGVFRCSTTDETGRLLDCLMMGAPGTLPDPGWLLATFASDAPLEARTRRNLLAARGGEPAPASGDIVCSCFGIGADAILDAVRAGSRTTAELGKVLKCGTNCGSCLPELRQFLAVQPGIQSREQPCPSLS</sequence>
<dbReference type="Gene3D" id="2.20.25.90">
    <property type="entry name" value="ADC-like domains"/>
    <property type="match status" value="1"/>
</dbReference>
<dbReference type="SUPFAM" id="SSF53706">
    <property type="entry name" value="Formate dehydrogenase/DMSO reductase, domains 1-3"/>
    <property type="match status" value="1"/>
</dbReference>
<dbReference type="InterPro" id="IPR050123">
    <property type="entry name" value="Prok_molybdopt-oxidoreductase"/>
</dbReference>
<evidence type="ECO:0000256" key="4">
    <source>
        <dbReference type="ARBA" id="ARBA00022485"/>
    </source>
</evidence>
<evidence type="ECO:0000313" key="13">
    <source>
        <dbReference type="Proteomes" id="UP000831684"/>
    </source>
</evidence>
<comment type="cofactor">
    <cofactor evidence="2">
        <name>[4Fe-4S] cluster</name>
        <dbReference type="ChEBI" id="CHEBI:49883"/>
    </cofactor>
</comment>
<accession>A0A9E7CWT3</accession>
<dbReference type="Proteomes" id="UP000831684">
    <property type="component" value="Chromosome"/>
</dbReference>
<dbReference type="Gene3D" id="2.40.40.20">
    <property type="match status" value="1"/>
</dbReference>
<dbReference type="GO" id="GO:0045333">
    <property type="term" value="P:cellular respiration"/>
    <property type="evidence" value="ECO:0007669"/>
    <property type="project" value="UniProtKB-ARBA"/>
</dbReference>
<dbReference type="CDD" id="cd02791">
    <property type="entry name" value="MopB_CT_Nitrate-R-NapA-like"/>
    <property type="match status" value="1"/>
</dbReference>
<dbReference type="CDD" id="cd02754">
    <property type="entry name" value="MopB_Nitrate-R-NapA-like"/>
    <property type="match status" value="1"/>
</dbReference>
<evidence type="ECO:0000256" key="1">
    <source>
        <dbReference type="ARBA" id="ARBA00001942"/>
    </source>
</evidence>
<reference evidence="12" key="1">
    <citation type="submission" date="2021-09" db="EMBL/GenBank/DDBJ databases">
        <title>Network and meta-omics reveal the key degrader and cooperation patterns in an efficient 1,4-dioxane-degrading microbial community.</title>
        <authorList>
            <person name="Dai C."/>
        </authorList>
    </citation>
    <scope>NUCLEOTIDE SEQUENCE</scope>
    <source>
        <strain evidence="12">ZM13</strain>
    </source>
</reference>
<evidence type="ECO:0000256" key="7">
    <source>
        <dbReference type="ARBA" id="ARBA00023002"/>
    </source>
</evidence>
<dbReference type="PROSITE" id="PS00490">
    <property type="entry name" value="MOLYBDOPTERIN_PROK_2"/>
    <property type="match status" value="1"/>
</dbReference>
<evidence type="ECO:0000256" key="9">
    <source>
        <dbReference type="ARBA" id="ARBA00023014"/>
    </source>
</evidence>
<dbReference type="GO" id="GO:0043546">
    <property type="term" value="F:molybdopterin cofactor binding"/>
    <property type="evidence" value="ECO:0007669"/>
    <property type="project" value="InterPro"/>
</dbReference>
<dbReference type="Gene3D" id="3.40.50.740">
    <property type="match status" value="1"/>
</dbReference>
<evidence type="ECO:0000256" key="5">
    <source>
        <dbReference type="ARBA" id="ARBA00022505"/>
    </source>
</evidence>
<dbReference type="GO" id="GO:0051539">
    <property type="term" value="F:4 iron, 4 sulfur cluster binding"/>
    <property type="evidence" value="ECO:0007669"/>
    <property type="project" value="UniProtKB-KW"/>
</dbReference>
<dbReference type="SMART" id="SM00926">
    <property type="entry name" value="Molybdop_Fe4S4"/>
    <property type="match status" value="1"/>
</dbReference>
<evidence type="ECO:0000259" key="11">
    <source>
        <dbReference type="SMART" id="SM00926"/>
    </source>
</evidence>
<dbReference type="EMBL" id="CP083239">
    <property type="protein sequence ID" value="UOK71499.1"/>
    <property type="molecule type" value="Genomic_DNA"/>
</dbReference>
<protein>
    <submittedName>
        <fullName evidence="12">Molybdopterin-dependent oxidoreductase</fullName>
    </submittedName>
</protein>
<evidence type="ECO:0000256" key="8">
    <source>
        <dbReference type="ARBA" id="ARBA00023004"/>
    </source>
</evidence>
<evidence type="ECO:0000256" key="10">
    <source>
        <dbReference type="ARBA" id="ARBA00023063"/>
    </source>
</evidence>
<keyword evidence="5" id="KW-0500">Molybdenum</keyword>
<evidence type="ECO:0000256" key="2">
    <source>
        <dbReference type="ARBA" id="ARBA00001966"/>
    </source>
</evidence>
<name>A0A9E7CWT3_9HYPH</name>
<keyword evidence="7" id="KW-0560">Oxidoreductase</keyword>
<dbReference type="Gene3D" id="1.10.10.1100">
    <property type="entry name" value="BFD-like [2Fe-2S]-binding domain"/>
    <property type="match status" value="1"/>
</dbReference>
<feature type="domain" description="4Fe-4S Mo/W bis-MGD-type" evidence="11">
    <location>
        <begin position="7"/>
        <end position="57"/>
    </location>
</feature>
<dbReference type="InterPro" id="IPR006656">
    <property type="entry name" value="Mopterin_OxRdtase"/>
</dbReference>
<dbReference type="AlphaFoldDB" id="A0A9E7CWT3"/>
<dbReference type="Pfam" id="PF01568">
    <property type="entry name" value="Molydop_binding"/>
    <property type="match status" value="1"/>
</dbReference>
<comment type="cofactor">
    <cofactor evidence="1">
        <name>Mo-bis(molybdopterin guanine dinucleotide)</name>
        <dbReference type="ChEBI" id="CHEBI:60539"/>
    </cofactor>
</comment>